<dbReference type="Gene3D" id="3.30.890.10">
    <property type="entry name" value="Methyl-cpg-binding Protein 2, Chain A"/>
    <property type="match status" value="1"/>
</dbReference>
<dbReference type="PROSITE" id="PS50982">
    <property type="entry name" value="MBD"/>
    <property type="match status" value="1"/>
</dbReference>
<feature type="region of interest" description="Disordered" evidence="6">
    <location>
        <begin position="225"/>
        <end position="270"/>
    </location>
</feature>
<dbReference type="Pfam" id="PF01429">
    <property type="entry name" value="MBD"/>
    <property type="match status" value="1"/>
</dbReference>
<feature type="region of interest" description="Disordered" evidence="6">
    <location>
        <begin position="1"/>
        <end position="69"/>
    </location>
</feature>
<keyword evidence="4" id="KW-0804">Transcription</keyword>
<dbReference type="Proteomes" id="UP000807159">
    <property type="component" value="Chromosome 9"/>
</dbReference>
<gene>
    <name evidence="8" type="ORF">H0E87_017925</name>
</gene>
<proteinExistence type="predicted"/>
<evidence type="ECO:0000256" key="4">
    <source>
        <dbReference type="ARBA" id="ARBA00023163"/>
    </source>
</evidence>
<comment type="subcellular location">
    <subcellularLocation>
        <location evidence="1">Nucleus</location>
    </subcellularLocation>
</comment>
<comment type="caution">
    <text evidence="8">The sequence shown here is derived from an EMBL/GenBank/DDBJ whole genome shotgun (WGS) entry which is preliminary data.</text>
</comment>
<dbReference type="PANTHER" id="PTHR12396:SF46">
    <property type="entry name" value="METHYL-CPG-BINDING DOMAIN-CONTAINING PROTEIN 6"/>
    <property type="match status" value="1"/>
</dbReference>
<feature type="compositionally biased region" description="Low complexity" evidence="6">
    <location>
        <begin position="245"/>
        <end position="258"/>
    </location>
</feature>
<sequence length="321" mass="34588">MSDTATPAQFPGTGPPVPNQDDALRQNGSAIDPNTRTTAVETLTRPNNKGNQQPVTPVRAKRRSSETTIETSWLPPGWVVEDRIRTSGATAGTVDKYYIDPASGRKFRSKKDVQYYLETGTLKKKGKLTENSDADTNSAGNLKGDKNKSGANTSFALNFDSFNVPDRTEWVLANAKEDTWTPFIDGKKVPLYDKEQWDFAFASLTTSSHVGTDGCEIVAKNVFDGDSIDDPNRQLGSTSTAATPNSSDHLAANSSSSLTEQQSTPLTPPNTLLPHIIAAILVHHTDNPTVEAENIVQDSASDSQIASPQANRQRGSPTSPT</sequence>
<keyword evidence="9" id="KW-1185">Reference proteome</keyword>
<evidence type="ECO:0000313" key="9">
    <source>
        <dbReference type="Proteomes" id="UP000807159"/>
    </source>
</evidence>
<dbReference type="GO" id="GO:0003677">
    <property type="term" value="F:DNA binding"/>
    <property type="evidence" value="ECO:0007669"/>
    <property type="project" value="UniProtKB-KW"/>
</dbReference>
<feature type="compositionally biased region" description="Polar residues" evidence="6">
    <location>
        <begin position="26"/>
        <end position="55"/>
    </location>
</feature>
<feature type="compositionally biased region" description="Polar residues" evidence="6">
    <location>
        <begin position="234"/>
        <end position="244"/>
    </location>
</feature>
<dbReference type="CDD" id="cd01396">
    <property type="entry name" value="MeCP2_MBD"/>
    <property type="match status" value="1"/>
</dbReference>
<evidence type="ECO:0000256" key="5">
    <source>
        <dbReference type="ARBA" id="ARBA00023242"/>
    </source>
</evidence>
<dbReference type="GO" id="GO:0005634">
    <property type="term" value="C:nucleus"/>
    <property type="evidence" value="ECO:0007669"/>
    <property type="project" value="UniProtKB-SubCell"/>
</dbReference>
<accession>A0A8T2Y294</accession>
<dbReference type="SUPFAM" id="SSF54171">
    <property type="entry name" value="DNA-binding domain"/>
    <property type="match status" value="1"/>
</dbReference>
<dbReference type="PANTHER" id="PTHR12396">
    <property type="entry name" value="METHYL-CPG BINDING PROTEIN, MBD"/>
    <property type="match status" value="1"/>
</dbReference>
<dbReference type="InterPro" id="IPR001739">
    <property type="entry name" value="Methyl_CpG_DNA-bd"/>
</dbReference>
<dbReference type="InterPro" id="IPR016177">
    <property type="entry name" value="DNA-bd_dom_sf"/>
</dbReference>
<reference evidence="8" key="1">
    <citation type="journal article" date="2021" name="J. Hered.">
        <title>Genome Assembly of Salicaceae Populus deltoides (Eastern Cottonwood) I-69 Based on Nanopore Sequencing and Hi-C Technologies.</title>
        <authorList>
            <person name="Bai S."/>
            <person name="Wu H."/>
            <person name="Zhang J."/>
            <person name="Pan Z."/>
            <person name="Zhao W."/>
            <person name="Li Z."/>
            <person name="Tong C."/>
        </authorList>
    </citation>
    <scope>NUCLEOTIDE SEQUENCE</scope>
    <source>
        <tissue evidence="8">Leaf</tissue>
    </source>
</reference>
<dbReference type="EMBL" id="JACEGQ020000009">
    <property type="protein sequence ID" value="KAH8499201.1"/>
    <property type="molecule type" value="Genomic_DNA"/>
</dbReference>
<dbReference type="AlphaFoldDB" id="A0A8T2Y294"/>
<feature type="region of interest" description="Disordered" evidence="6">
    <location>
        <begin position="128"/>
        <end position="147"/>
    </location>
</feature>
<keyword evidence="2" id="KW-0805">Transcription regulation</keyword>
<organism evidence="8 9">
    <name type="scientific">Populus deltoides</name>
    <name type="common">Eastern poplar</name>
    <name type="synonym">Eastern cottonwood</name>
    <dbReference type="NCBI Taxonomy" id="3696"/>
    <lineage>
        <taxon>Eukaryota</taxon>
        <taxon>Viridiplantae</taxon>
        <taxon>Streptophyta</taxon>
        <taxon>Embryophyta</taxon>
        <taxon>Tracheophyta</taxon>
        <taxon>Spermatophyta</taxon>
        <taxon>Magnoliopsida</taxon>
        <taxon>eudicotyledons</taxon>
        <taxon>Gunneridae</taxon>
        <taxon>Pentapetalae</taxon>
        <taxon>rosids</taxon>
        <taxon>fabids</taxon>
        <taxon>Malpighiales</taxon>
        <taxon>Salicaceae</taxon>
        <taxon>Saliceae</taxon>
        <taxon>Populus</taxon>
    </lineage>
</organism>
<evidence type="ECO:0000256" key="3">
    <source>
        <dbReference type="ARBA" id="ARBA00023125"/>
    </source>
</evidence>
<evidence type="ECO:0000313" key="8">
    <source>
        <dbReference type="EMBL" id="KAH8499201.1"/>
    </source>
</evidence>
<evidence type="ECO:0000256" key="2">
    <source>
        <dbReference type="ARBA" id="ARBA00023015"/>
    </source>
</evidence>
<protein>
    <recommendedName>
        <fullName evidence="7">MBD domain-containing protein</fullName>
    </recommendedName>
</protein>
<keyword evidence="3" id="KW-0238">DNA-binding</keyword>
<evidence type="ECO:0000259" key="7">
    <source>
        <dbReference type="PROSITE" id="PS50982"/>
    </source>
</evidence>
<feature type="domain" description="MBD" evidence="7">
    <location>
        <begin position="64"/>
        <end position="139"/>
    </location>
</feature>
<keyword evidence="5" id="KW-0539">Nucleus</keyword>
<name>A0A8T2Y294_POPDE</name>
<evidence type="ECO:0000256" key="6">
    <source>
        <dbReference type="SAM" id="MobiDB-lite"/>
    </source>
</evidence>
<feature type="region of interest" description="Disordered" evidence="6">
    <location>
        <begin position="297"/>
        <end position="321"/>
    </location>
</feature>
<evidence type="ECO:0000256" key="1">
    <source>
        <dbReference type="ARBA" id="ARBA00004123"/>
    </source>
</evidence>